<accession>A0A9D4HU01</accession>
<protein>
    <submittedName>
        <fullName evidence="1">Uncharacterized protein</fullName>
    </submittedName>
</protein>
<name>A0A9D4HU01_DREPO</name>
<reference evidence="1" key="1">
    <citation type="journal article" date="2019" name="bioRxiv">
        <title>The Genome of the Zebra Mussel, Dreissena polymorpha: A Resource for Invasive Species Research.</title>
        <authorList>
            <person name="McCartney M.A."/>
            <person name="Auch B."/>
            <person name="Kono T."/>
            <person name="Mallez S."/>
            <person name="Zhang Y."/>
            <person name="Obille A."/>
            <person name="Becker A."/>
            <person name="Abrahante J.E."/>
            <person name="Garbe J."/>
            <person name="Badalamenti J.P."/>
            <person name="Herman A."/>
            <person name="Mangelson H."/>
            <person name="Liachko I."/>
            <person name="Sullivan S."/>
            <person name="Sone E.D."/>
            <person name="Koren S."/>
            <person name="Silverstein K.A.T."/>
            <person name="Beckman K.B."/>
            <person name="Gohl D.M."/>
        </authorList>
    </citation>
    <scope>NUCLEOTIDE SEQUENCE</scope>
    <source>
        <strain evidence="1">Duluth1</strain>
        <tissue evidence="1">Whole animal</tissue>
    </source>
</reference>
<dbReference type="Proteomes" id="UP000828390">
    <property type="component" value="Unassembled WGS sequence"/>
</dbReference>
<proteinExistence type="predicted"/>
<dbReference type="AlphaFoldDB" id="A0A9D4HU01"/>
<keyword evidence="2" id="KW-1185">Reference proteome</keyword>
<gene>
    <name evidence="1" type="ORF">DPMN_041531</name>
</gene>
<organism evidence="1 2">
    <name type="scientific">Dreissena polymorpha</name>
    <name type="common">Zebra mussel</name>
    <name type="synonym">Mytilus polymorpha</name>
    <dbReference type="NCBI Taxonomy" id="45954"/>
    <lineage>
        <taxon>Eukaryota</taxon>
        <taxon>Metazoa</taxon>
        <taxon>Spiralia</taxon>
        <taxon>Lophotrochozoa</taxon>
        <taxon>Mollusca</taxon>
        <taxon>Bivalvia</taxon>
        <taxon>Autobranchia</taxon>
        <taxon>Heteroconchia</taxon>
        <taxon>Euheterodonta</taxon>
        <taxon>Imparidentia</taxon>
        <taxon>Neoheterodontei</taxon>
        <taxon>Myida</taxon>
        <taxon>Dreissenoidea</taxon>
        <taxon>Dreissenidae</taxon>
        <taxon>Dreissena</taxon>
    </lineage>
</organism>
<evidence type="ECO:0000313" key="2">
    <source>
        <dbReference type="Proteomes" id="UP000828390"/>
    </source>
</evidence>
<dbReference type="EMBL" id="JAIWYP010000011">
    <property type="protein sequence ID" value="KAH3735070.1"/>
    <property type="molecule type" value="Genomic_DNA"/>
</dbReference>
<evidence type="ECO:0000313" key="1">
    <source>
        <dbReference type="EMBL" id="KAH3735070.1"/>
    </source>
</evidence>
<comment type="caution">
    <text evidence="1">The sequence shown here is derived from an EMBL/GenBank/DDBJ whole genome shotgun (WGS) entry which is preliminary data.</text>
</comment>
<sequence length="127" mass="14734">MPVYITKRATSRKLTTSIHEYFTSPLDDSSDILLSVVNCSVVSILDPLEQDLRFKHRINETRMRKMATFLSKLYMRRRANARTVVNVLHIVWIIRKTEVNATESEFCGNDEDTMVRKTVNAKNTVIE</sequence>
<reference evidence="1" key="2">
    <citation type="submission" date="2020-11" db="EMBL/GenBank/DDBJ databases">
        <authorList>
            <person name="McCartney M.A."/>
            <person name="Auch B."/>
            <person name="Kono T."/>
            <person name="Mallez S."/>
            <person name="Becker A."/>
            <person name="Gohl D.M."/>
            <person name="Silverstein K.A.T."/>
            <person name="Koren S."/>
            <person name="Bechman K.B."/>
            <person name="Herman A."/>
            <person name="Abrahante J.E."/>
            <person name="Garbe J."/>
        </authorList>
    </citation>
    <scope>NUCLEOTIDE SEQUENCE</scope>
    <source>
        <strain evidence="1">Duluth1</strain>
        <tissue evidence="1">Whole animal</tissue>
    </source>
</reference>